<gene>
    <name evidence="3" type="ORF">AAME72_17890</name>
</gene>
<dbReference type="InterPro" id="IPR001509">
    <property type="entry name" value="Epimerase_deHydtase"/>
</dbReference>
<reference evidence="3" key="1">
    <citation type="submission" date="2024-05" db="EMBL/GenBank/DDBJ databases">
        <title>The Natural Products Discovery Center: Release of the First 8490 Sequenced Strains for Exploring Actinobacteria Biosynthetic Diversity.</title>
        <authorList>
            <person name="Kalkreuter E."/>
            <person name="Kautsar S.A."/>
            <person name="Yang D."/>
            <person name="Bader C.D."/>
            <person name="Teijaro C.N."/>
            <person name="Fluegel L."/>
            <person name="Davis C.M."/>
            <person name="Simpson J.R."/>
            <person name="Lauterbach L."/>
            <person name="Steele A.D."/>
            <person name="Gui C."/>
            <person name="Meng S."/>
            <person name="Li G."/>
            <person name="Viehrig K."/>
            <person name="Ye F."/>
            <person name="Su P."/>
            <person name="Kiefer A.F."/>
            <person name="Nichols A."/>
            <person name="Cepeda A.J."/>
            <person name="Yan W."/>
            <person name="Fan B."/>
            <person name="Jiang Y."/>
            <person name="Adhikari A."/>
            <person name="Zheng C.-J."/>
            <person name="Schuster L."/>
            <person name="Cowan T.M."/>
            <person name="Smanski M.J."/>
            <person name="Chevrette M.G."/>
            <person name="de Carvalho L.P.S."/>
            <person name="Shen B."/>
        </authorList>
    </citation>
    <scope>NUCLEOTIDE SEQUENCE</scope>
    <source>
        <strain evidence="3">NPDC080035</strain>
    </source>
</reference>
<protein>
    <submittedName>
        <fullName evidence="3">DUF1731 domain-containing protein</fullName>
    </submittedName>
</protein>
<evidence type="ECO:0000259" key="1">
    <source>
        <dbReference type="Pfam" id="PF01370"/>
    </source>
</evidence>
<evidence type="ECO:0000259" key="2">
    <source>
        <dbReference type="Pfam" id="PF08338"/>
    </source>
</evidence>
<dbReference type="AlphaFoldDB" id="A0AAU7GB71"/>
<dbReference type="InterPro" id="IPR013549">
    <property type="entry name" value="DUF1731"/>
</dbReference>
<evidence type="ECO:0000313" key="3">
    <source>
        <dbReference type="EMBL" id="XBM47919.1"/>
    </source>
</evidence>
<feature type="domain" description="NAD-dependent epimerase/dehydratase" evidence="1">
    <location>
        <begin position="5"/>
        <end position="123"/>
    </location>
</feature>
<organism evidence="3">
    <name type="scientific">Leifsonia sp. NPDC080035</name>
    <dbReference type="NCBI Taxonomy" id="3143936"/>
    <lineage>
        <taxon>Bacteria</taxon>
        <taxon>Bacillati</taxon>
        <taxon>Actinomycetota</taxon>
        <taxon>Actinomycetes</taxon>
        <taxon>Micrococcales</taxon>
        <taxon>Microbacteriaceae</taxon>
        <taxon>Leifsonia</taxon>
    </lineage>
</organism>
<proteinExistence type="predicted"/>
<dbReference type="PANTHER" id="PTHR11092">
    <property type="entry name" value="SUGAR NUCLEOTIDE EPIMERASE RELATED"/>
    <property type="match status" value="1"/>
</dbReference>
<dbReference type="Pfam" id="PF01370">
    <property type="entry name" value="Epimerase"/>
    <property type="match status" value="1"/>
</dbReference>
<dbReference type="SUPFAM" id="SSF51735">
    <property type="entry name" value="NAD(P)-binding Rossmann-fold domains"/>
    <property type="match status" value="1"/>
</dbReference>
<dbReference type="Gene3D" id="3.40.50.720">
    <property type="entry name" value="NAD(P)-binding Rossmann-like Domain"/>
    <property type="match status" value="1"/>
</dbReference>
<dbReference type="EMBL" id="CP157390">
    <property type="protein sequence ID" value="XBM47919.1"/>
    <property type="molecule type" value="Genomic_DNA"/>
</dbReference>
<dbReference type="InterPro" id="IPR036291">
    <property type="entry name" value="NAD(P)-bd_dom_sf"/>
</dbReference>
<dbReference type="PANTHER" id="PTHR11092:SF0">
    <property type="entry name" value="EPIMERASE FAMILY PROTEIN SDR39U1"/>
    <property type="match status" value="1"/>
</dbReference>
<accession>A0AAU7GB71</accession>
<feature type="domain" description="DUF1731" evidence="2">
    <location>
        <begin position="267"/>
        <end position="314"/>
    </location>
</feature>
<sequence length="327" mass="35698">MSERIVIAGASGFIGRYLAEHYRAQGATVLLIGRSGGDARWGDPDGIRSVVTGADLVINLAGKSVNCRYGDANRAEIFRSRLETTRVLREAIAGSDTPPPLWFNASTATIYRHAEDRPMTESTGELGIGFSVNVAKAWEREFFAGSLPGTRRVALRMAIVLGDGSALLPLIALARFGLGGPQRDGRWFATTARRNAGTFHEFRARGGRQKFSWIHIRDVLGSIEFLRAQPGIDGPVNLAAPNPSDNRTMMATLRRVLGVPVGLPAFRWMLEAGSAVIRTETELVLKSRWVLPERLLDAGYVFAFPELEPALRDIVSSRELLDAAASR</sequence>
<dbReference type="RefSeq" id="WP_348787880.1">
    <property type="nucleotide sequence ID" value="NZ_CP157390.1"/>
</dbReference>
<name>A0AAU7GB71_9MICO</name>
<dbReference type="Pfam" id="PF08338">
    <property type="entry name" value="DUF1731"/>
    <property type="match status" value="1"/>
</dbReference>